<gene>
    <name evidence="7" type="ORF">AV530_014144</name>
</gene>
<dbReference type="CDD" id="cd00054">
    <property type="entry name" value="EGF_CA"/>
    <property type="match status" value="1"/>
</dbReference>
<keyword evidence="4" id="KW-0325">Glycoprotein</keyword>
<dbReference type="Proteomes" id="UP000190648">
    <property type="component" value="Unassembled WGS sequence"/>
</dbReference>
<dbReference type="GO" id="GO:0007165">
    <property type="term" value="P:signal transduction"/>
    <property type="evidence" value="ECO:0007669"/>
    <property type="project" value="UniProtKB-ARBA"/>
</dbReference>
<dbReference type="InterPro" id="IPR000742">
    <property type="entry name" value="EGF"/>
</dbReference>
<dbReference type="FunFam" id="2.10.25.10:FF:000421">
    <property type="entry name" value="Teratocarcinoma-derived growth factor"/>
    <property type="match status" value="1"/>
</dbReference>
<evidence type="ECO:0000256" key="1">
    <source>
        <dbReference type="ARBA" id="ARBA00007384"/>
    </source>
</evidence>
<keyword evidence="2" id="KW-0245">EGF-like domain</keyword>
<evidence type="ECO:0000256" key="5">
    <source>
        <dbReference type="SAM" id="SignalP"/>
    </source>
</evidence>
<reference evidence="7 8" key="1">
    <citation type="submission" date="2016-02" db="EMBL/GenBank/DDBJ databases">
        <title>Band-tailed pigeon sequencing and assembly.</title>
        <authorList>
            <person name="Soares A.E."/>
            <person name="Novak B.J."/>
            <person name="Rice E.S."/>
            <person name="O'Connell B."/>
            <person name="Chang D."/>
            <person name="Weber S."/>
            <person name="Shapiro B."/>
        </authorList>
    </citation>
    <scope>NUCLEOTIDE SEQUENCE [LARGE SCALE GENOMIC DNA]</scope>
    <source>
        <strain evidence="7">BTP2013</strain>
        <tissue evidence="7">Blood</tissue>
    </source>
</reference>
<protein>
    <submittedName>
        <fullName evidence="7">Cryptic protein</fullName>
    </submittedName>
</protein>
<keyword evidence="5" id="KW-0732">Signal</keyword>
<dbReference type="PROSITE" id="PS00022">
    <property type="entry name" value="EGF_1"/>
    <property type="match status" value="1"/>
</dbReference>
<evidence type="ECO:0000259" key="6">
    <source>
        <dbReference type="PROSITE" id="PS00022"/>
    </source>
</evidence>
<dbReference type="AlphaFoldDB" id="A0A1V4KD33"/>
<keyword evidence="8" id="KW-1185">Reference proteome</keyword>
<dbReference type="PANTHER" id="PTHR40387:SF1">
    <property type="entry name" value="PROTEIN FAM240B"/>
    <property type="match status" value="1"/>
</dbReference>
<feature type="signal peptide" evidence="5">
    <location>
        <begin position="1"/>
        <end position="25"/>
    </location>
</feature>
<dbReference type="InterPro" id="IPR040261">
    <property type="entry name" value="FAM240"/>
</dbReference>
<name>A0A1V4KD33_PATFA</name>
<evidence type="ECO:0000256" key="3">
    <source>
        <dbReference type="ARBA" id="ARBA00023157"/>
    </source>
</evidence>
<keyword evidence="3" id="KW-1015">Disulfide bond</keyword>
<feature type="domain" description="EGF-like" evidence="6">
    <location>
        <begin position="103"/>
        <end position="114"/>
    </location>
</feature>
<dbReference type="OrthoDB" id="9893603at2759"/>
<dbReference type="SUPFAM" id="SSF57196">
    <property type="entry name" value="EGF/Laminin"/>
    <property type="match status" value="1"/>
</dbReference>
<evidence type="ECO:0000313" key="7">
    <source>
        <dbReference type="EMBL" id="OPJ82379.1"/>
    </source>
</evidence>
<evidence type="ECO:0000313" key="8">
    <source>
        <dbReference type="Proteomes" id="UP000190648"/>
    </source>
</evidence>
<comment type="caution">
    <text evidence="7">The sequence shown here is derived from an EMBL/GenBank/DDBJ whole genome shotgun (WGS) entry which is preliminary data.</text>
</comment>
<dbReference type="Gene3D" id="2.10.25.10">
    <property type="entry name" value="Laminin"/>
    <property type="match status" value="1"/>
</dbReference>
<accession>A0A1V4KD33</accession>
<proteinExistence type="inferred from homology"/>
<dbReference type="EMBL" id="LSYS01003700">
    <property type="protein sequence ID" value="OPJ82379.1"/>
    <property type="molecule type" value="Genomic_DNA"/>
</dbReference>
<dbReference type="STRING" id="372326.A0A1V4KD33"/>
<sequence length="205" mass="24145">MCWGNHVRILFTVTLVWQAVHLGKGREKEQEEDVESLNTTAQKQQLKNEGTIINVLSDMNQSYESRKQQNSRALVPFTGITESKKLNRQCCQNGGTCILGAFCACLKHFTGRYCEYDERQRKNPTPKISPVEKMNSQYIRHEVRGCETSDLRNFWEKTIEEQTRYLQIEKERQRKSALTKLRNEWMERLEKRIKMLRTQPEDPSS</sequence>
<organism evidence="7 8">
    <name type="scientific">Patagioenas fasciata monilis</name>
    <dbReference type="NCBI Taxonomy" id="372326"/>
    <lineage>
        <taxon>Eukaryota</taxon>
        <taxon>Metazoa</taxon>
        <taxon>Chordata</taxon>
        <taxon>Craniata</taxon>
        <taxon>Vertebrata</taxon>
        <taxon>Euteleostomi</taxon>
        <taxon>Archelosauria</taxon>
        <taxon>Archosauria</taxon>
        <taxon>Dinosauria</taxon>
        <taxon>Saurischia</taxon>
        <taxon>Theropoda</taxon>
        <taxon>Coelurosauria</taxon>
        <taxon>Aves</taxon>
        <taxon>Neognathae</taxon>
        <taxon>Neoaves</taxon>
        <taxon>Columbimorphae</taxon>
        <taxon>Columbiformes</taxon>
        <taxon>Columbidae</taxon>
        <taxon>Patagioenas</taxon>
    </lineage>
</organism>
<evidence type="ECO:0000256" key="2">
    <source>
        <dbReference type="ARBA" id="ARBA00022536"/>
    </source>
</evidence>
<dbReference type="PANTHER" id="PTHR40387">
    <property type="entry name" value="PROTEIN FAM240B"/>
    <property type="match status" value="1"/>
</dbReference>
<evidence type="ECO:0000256" key="4">
    <source>
        <dbReference type="ARBA" id="ARBA00023180"/>
    </source>
</evidence>
<comment type="similarity">
    <text evidence="1">Belongs to the EGF-CFC (Cripto-1/FRL1/Cryptic) family.</text>
</comment>
<feature type="chain" id="PRO_5012121408" evidence="5">
    <location>
        <begin position="26"/>
        <end position="205"/>
    </location>
</feature>